<sequence>MAGVAVAWKSAKQSGISSSTMFSEYIACYEATSHAVLLRNFIKDIKVMDSISRPIQIYNDNSAAVFHCMNNKMSNKLQYIDRKYLIVMEKVADKLVRFDHIRTQDMIADPFTKFLPLEAFLRHVERMRLFSNFDAAI</sequence>
<evidence type="ECO:0008006" key="3">
    <source>
        <dbReference type="Google" id="ProtNLM"/>
    </source>
</evidence>
<evidence type="ECO:0000313" key="1">
    <source>
        <dbReference type="EMBL" id="KAI5341531.1"/>
    </source>
</evidence>
<comment type="caution">
    <text evidence="1">The sequence shown here is derived from an EMBL/GenBank/DDBJ whole genome shotgun (WGS) entry which is preliminary data.</text>
</comment>
<dbReference type="Proteomes" id="UP001054821">
    <property type="component" value="Chromosome 2"/>
</dbReference>
<dbReference type="EMBL" id="JAJFAZ020000002">
    <property type="protein sequence ID" value="KAI5341531.1"/>
    <property type="molecule type" value="Genomic_DNA"/>
</dbReference>
<evidence type="ECO:0000313" key="2">
    <source>
        <dbReference type="Proteomes" id="UP001054821"/>
    </source>
</evidence>
<dbReference type="AlphaFoldDB" id="A0AAD4WE92"/>
<organism evidence="1 2">
    <name type="scientific">Prunus dulcis</name>
    <name type="common">Almond</name>
    <name type="synonym">Amygdalus dulcis</name>
    <dbReference type="NCBI Taxonomy" id="3755"/>
    <lineage>
        <taxon>Eukaryota</taxon>
        <taxon>Viridiplantae</taxon>
        <taxon>Streptophyta</taxon>
        <taxon>Embryophyta</taxon>
        <taxon>Tracheophyta</taxon>
        <taxon>Spermatophyta</taxon>
        <taxon>Magnoliopsida</taxon>
        <taxon>eudicotyledons</taxon>
        <taxon>Gunneridae</taxon>
        <taxon>Pentapetalae</taxon>
        <taxon>rosids</taxon>
        <taxon>fabids</taxon>
        <taxon>Rosales</taxon>
        <taxon>Rosaceae</taxon>
        <taxon>Amygdaloideae</taxon>
        <taxon>Amygdaleae</taxon>
        <taxon>Prunus</taxon>
    </lineage>
</organism>
<proteinExistence type="predicted"/>
<name>A0AAD4WE92_PRUDU</name>
<gene>
    <name evidence="1" type="ORF">L3X38_009406</name>
</gene>
<keyword evidence="2" id="KW-1185">Reference proteome</keyword>
<reference evidence="1 2" key="1">
    <citation type="journal article" date="2022" name="G3 (Bethesda)">
        <title>Whole-genome sequence and methylome profiling of the almond [Prunus dulcis (Mill.) D.A. Webb] cultivar 'Nonpareil'.</title>
        <authorList>
            <person name="D'Amico-Willman K.M."/>
            <person name="Ouma W.Z."/>
            <person name="Meulia T."/>
            <person name="Sideli G.M."/>
            <person name="Gradziel T.M."/>
            <person name="Fresnedo-Ramirez J."/>
        </authorList>
    </citation>
    <scope>NUCLEOTIDE SEQUENCE [LARGE SCALE GENOMIC DNA]</scope>
    <source>
        <strain evidence="1">Clone GOH B32 T37-40</strain>
    </source>
</reference>
<protein>
    <recommendedName>
        <fullName evidence="3">Copia protein</fullName>
    </recommendedName>
</protein>
<dbReference type="CDD" id="cd09272">
    <property type="entry name" value="RNase_HI_RT_Ty1"/>
    <property type="match status" value="1"/>
</dbReference>
<accession>A0AAD4WE92</accession>